<sequence length="646" mass="68946">MLELYLTYLILLGAARLLFQLSQLATAIIVGGALMAYVHRKDLASAWLKSFFGLDVQIKGELTLEVEWRAGANNTRLEQPSTLTKLRSILTTLRARYRDGENPISKITCRIRDVRVYAPPPSRPKTEKCLQVDTLVLRFRCPSRTTIPDDGDPRGEARVVLSVAAHNVHLQVAAYDLQFSDTSLTRVLRRVKDTFVARGGKRLKKIRRKDPVHACIVTDRYGEFHVQPFTSSDVAVFEFAVASPAYACVLFERTPTGWRRTSAYGLEYATKVIEARALGDDLGGGLLDEYSSDQNDVSVPRTKRYLRTESVTIARIKVTAAYCEEDAATGLVKRRRPLGTGAIVRHVSAEGLGTRLGFFAWLNRLALKSLASTGLDALNKGVHRVAALLQEEPTDEGESKLSSAKVALRGAADGGGAVLRGITRGAKGAVTSIVRAVRDGDTIEVLSYFCRVADESIGGVLKGATTSLDGVHDGLGAVLDTAAATMTRVPVAGDVAGGGVNAARHVLSAAFGAVRGVVSGAFLGCRAYVRGVIVDRDPLRAMGASSALFASGLADGARDLGGGLARASEDARHGVGRAGRRAGAAFDCLRSAGPPDASAAPVNGLNGPDDGEADFSSSDSDDTPRVDPDAFRRRLARHARRADGPN</sequence>
<feature type="region of interest" description="Disordered" evidence="1">
    <location>
        <begin position="595"/>
        <end position="646"/>
    </location>
</feature>
<comment type="caution">
    <text evidence="2">The sequence shown here is derived from an EMBL/GenBank/DDBJ whole genome shotgun (WGS) entry which is preliminary data.</text>
</comment>
<evidence type="ECO:0000313" key="3">
    <source>
        <dbReference type="Proteomes" id="UP000789595"/>
    </source>
</evidence>
<gene>
    <name evidence="2" type="ORF">PECAL_3P13250</name>
</gene>
<dbReference type="Proteomes" id="UP000789595">
    <property type="component" value="Unassembled WGS sequence"/>
</dbReference>
<feature type="compositionally biased region" description="Basic and acidic residues" evidence="1">
    <location>
        <begin position="622"/>
        <end position="632"/>
    </location>
</feature>
<keyword evidence="3" id="KW-1185">Reference proteome</keyword>
<name>A0A8J2SNP8_9STRA</name>
<evidence type="ECO:0000313" key="2">
    <source>
        <dbReference type="EMBL" id="CAH0371386.1"/>
    </source>
</evidence>
<dbReference type="EMBL" id="CAKKNE010000003">
    <property type="protein sequence ID" value="CAH0371386.1"/>
    <property type="molecule type" value="Genomic_DNA"/>
</dbReference>
<accession>A0A8J2SNP8</accession>
<evidence type="ECO:0000256" key="1">
    <source>
        <dbReference type="SAM" id="MobiDB-lite"/>
    </source>
</evidence>
<proteinExistence type="predicted"/>
<reference evidence="2" key="1">
    <citation type="submission" date="2021-11" db="EMBL/GenBank/DDBJ databases">
        <authorList>
            <consortium name="Genoscope - CEA"/>
            <person name="William W."/>
        </authorList>
    </citation>
    <scope>NUCLEOTIDE SEQUENCE</scope>
</reference>
<protein>
    <submittedName>
        <fullName evidence="2">Uncharacterized protein</fullName>
    </submittedName>
</protein>
<organism evidence="2 3">
    <name type="scientific">Pelagomonas calceolata</name>
    <dbReference type="NCBI Taxonomy" id="35677"/>
    <lineage>
        <taxon>Eukaryota</taxon>
        <taxon>Sar</taxon>
        <taxon>Stramenopiles</taxon>
        <taxon>Ochrophyta</taxon>
        <taxon>Pelagophyceae</taxon>
        <taxon>Pelagomonadales</taxon>
        <taxon>Pelagomonadaceae</taxon>
        <taxon>Pelagomonas</taxon>
    </lineage>
</organism>
<dbReference type="AlphaFoldDB" id="A0A8J2SNP8"/>